<dbReference type="EMBL" id="BSYO01000008">
    <property type="protein sequence ID" value="GMH08512.1"/>
    <property type="molecule type" value="Genomic_DNA"/>
</dbReference>
<keyword evidence="2" id="KW-1185">Reference proteome</keyword>
<accession>A0AAD3SCG8</accession>
<reference evidence="1" key="1">
    <citation type="submission" date="2023-05" db="EMBL/GenBank/DDBJ databases">
        <title>Nepenthes gracilis genome sequencing.</title>
        <authorList>
            <person name="Fukushima K."/>
        </authorList>
    </citation>
    <scope>NUCLEOTIDE SEQUENCE</scope>
    <source>
        <strain evidence="1">SING2019-196</strain>
    </source>
</reference>
<dbReference type="AlphaFoldDB" id="A0AAD3SCG8"/>
<sequence>MYELITNKLKNLIANGVGTTYCALQILDACLVVEAAGNAPTLRAHSTSVLSRFLISQGFFGGAQSAVCQMYVAGLKMKCLSDVSQWTTWYGGKIAVAGIMLVLA</sequence>
<protein>
    <submittedName>
        <fullName evidence="1">Uncharacterized protein</fullName>
    </submittedName>
</protein>
<name>A0AAD3SCG8_NEPGR</name>
<gene>
    <name evidence="1" type="ORF">Nepgr_010352</name>
</gene>
<proteinExistence type="predicted"/>
<dbReference type="Proteomes" id="UP001279734">
    <property type="component" value="Unassembled WGS sequence"/>
</dbReference>
<organism evidence="1 2">
    <name type="scientific">Nepenthes gracilis</name>
    <name type="common">Slender pitcher plant</name>
    <dbReference type="NCBI Taxonomy" id="150966"/>
    <lineage>
        <taxon>Eukaryota</taxon>
        <taxon>Viridiplantae</taxon>
        <taxon>Streptophyta</taxon>
        <taxon>Embryophyta</taxon>
        <taxon>Tracheophyta</taxon>
        <taxon>Spermatophyta</taxon>
        <taxon>Magnoliopsida</taxon>
        <taxon>eudicotyledons</taxon>
        <taxon>Gunneridae</taxon>
        <taxon>Pentapetalae</taxon>
        <taxon>Caryophyllales</taxon>
        <taxon>Nepenthaceae</taxon>
        <taxon>Nepenthes</taxon>
    </lineage>
</organism>
<comment type="caution">
    <text evidence="1">The sequence shown here is derived from an EMBL/GenBank/DDBJ whole genome shotgun (WGS) entry which is preliminary data.</text>
</comment>
<evidence type="ECO:0000313" key="2">
    <source>
        <dbReference type="Proteomes" id="UP001279734"/>
    </source>
</evidence>
<evidence type="ECO:0000313" key="1">
    <source>
        <dbReference type="EMBL" id="GMH08512.1"/>
    </source>
</evidence>